<dbReference type="AlphaFoldDB" id="A0A0L6W1C6"/>
<keyword evidence="2" id="KW-1133">Transmembrane helix</keyword>
<dbReference type="Gene3D" id="2.20.230.10">
    <property type="entry name" value="Resuscitation-promoting factor rpfb"/>
    <property type="match status" value="1"/>
</dbReference>
<accession>A0A0L6W1C6</accession>
<evidence type="ECO:0000259" key="3">
    <source>
        <dbReference type="PROSITE" id="PS51109"/>
    </source>
</evidence>
<dbReference type="InterPro" id="IPR036908">
    <property type="entry name" value="RlpA-like_sf"/>
</dbReference>
<dbReference type="PROSITE" id="PS51109">
    <property type="entry name" value="G5"/>
    <property type="match status" value="1"/>
</dbReference>
<dbReference type="CDD" id="cd22786">
    <property type="entry name" value="DPBB_YuiC-like"/>
    <property type="match status" value="1"/>
</dbReference>
<keyword evidence="1" id="KW-0732">Signal</keyword>
<dbReference type="InterPro" id="IPR051933">
    <property type="entry name" value="Resuscitation_pf_RpfB"/>
</dbReference>
<sequence>MQAYTPPRETAGFFRSKLVIIGLGVVVLAGLILGVIAQQNKEIKIVDDRKSYEVTVFGGTVNDALAKAGIKLYDRDLVEPGLKTRLHEGMKITVTRAIDVNVIADGQTTKVRTPLRTVKEILRDAEIKINPLDKVEPQLDDELTNGDIIRITRVTEKTVFENRTIAFKTERQPDNRLYRGITHVVREGKNGVAQRTVKVTLENGKEVKREVVGEKVVKEPVNKIVAFGTLREKTVSRGGSIRFSRVMVMNATGYTYTGHNTASGIPPRPGVAAVDPEVIPLGTKLYIEGYGYATALDVGSAIKGNKIDLFFATEAQADRWGRRNTKVYIIE</sequence>
<dbReference type="GO" id="GO:0004553">
    <property type="term" value="F:hydrolase activity, hydrolyzing O-glycosyl compounds"/>
    <property type="evidence" value="ECO:0007669"/>
    <property type="project" value="InterPro"/>
</dbReference>
<dbReference type="Pfam" id="PF03990">
    <property type="entry name" value="DUF348"/>
    <property type="match status" value="2"/>
</dbReference>
<dbReference type="InterPro" id="IPR007137">
    <property type="entry name" value="DUF348"/>
</dbReference>
<dbReference type="PATRIC" id="fig|281456.6.peg.2245"/>
<dbReference type="PANTHER" id="PTHR39160:SF4">
    <property type="entry name" value="RESUSCITATION-PROMOTING FACTOR RPFB"/>
    <property type="match status" value="1"/>
</dbReference>
<evidence type="ECO:0000256" key="2">
    <source>
        <dbReference type="SAM" id="Phobius"/>
    </source>
</evidence>
<dbReference type="GO" id="GO:0009254">
    <property type="term" value="P:peptidoglycan turnover"/>
    <property type="evidence" value="ECO:0007669"/>
    <property type="project" value="InterPro"/>
</dbReference>
<keyword evidence="5" id="KW-1185">Reference proteome</keyword>
<feature type="domain" description="G5" evidence="3">
    <location>
        <begin position="151"/>
        <end position="231"/>
    </location>
</feature>
<reference evidence="5" key="1">
    <citation type="submission" date="2015-07" db="EMBL/GenBank/DDBJ databases">
        <title>Complete Genome of Thermincola ferriacetica strain Z-0001T.</title>
        <authorList>
            <person name="Lusk B."/>
            <person name="Badalamenti J.P."/>
            <person name="Parameswaran P."/>
            <person name="Bond D.R."/>
            <person name="Torres C.I."/>
        </authorList>
    </citation>
    <scope>NUCLEOTIDE SEQUENCE [LARGE SCALE GENOMIC DNA]</scope>
    <source>
        <strain evidence="5">Z-0001</strain>
    </source>
</reference>
<dbReference type="InterPro" id="IPR010611">
    <property type="entry name" value="3D_dom"/>
</dbReference>
<keyword evidence="2" id="KW-0812">Transmembrane</keyword>
<feature type="transmembrane region" description="Helical" evidence="2">
    <location>
        <begin position="18"/>
        <end position="37"/>
    </location>
</feature>
<dbReference type="PANTHER" id="PTHR39160">
    <property type="entry name" value="CELL WALL-BINDING PROTEIN YOCH"/>
    <property type="match status" value="1"/>
</dbReference>
<dbReference type="RefSeq" id="WP_052218308.1">
    <property type="nucleotide sequence ID" value="NZ_LGTE01000015.1"/>
</dbReference>
<gene>
    <name evidence="4" type="ORF">Tfer_2134</name>
</gene>
<evidence type="ECO:0000313" key="4">
    <source>
        <dbReference type="EMBL" id="KNZ69188.1"/>
    </source>
</evidence>
<dbReference type="InterPro" id="IPR011098">
    <property type="entry name" value="G5_dom"/>
</dbReference>
<dbReference type="EMBL" id="LGTE01000015">
    <property type="protein sequence ID" value="KNZ69188.1"/>
    <property type="molecule type" value="Genomic_DNA"/>
</dbReference>
<dbReference type="SUPFAM" id="SSF50685">
    <property type="entry name" value="Barwin-like endoglucanases"/>
    <property type="match status" value="1"/>
</dbReference>
<dbReference type="Pfam" id="PF07501">
    <property type="entry name" value="G5"/>
    <property type="match status" value="1"/>
</dbReference>
<keyword evidence="2" id="KW-0472">Membrane</keyword>
<proteinExistence type="predicted"/>
<evidence type="ECO:0000256" key="1">
    <source>
        <dbReference type="ARBA" id="ARBA00022729"/>
    </source>
</evidence>
<name>A0A0L6W1C6_9FIRM</name>
<dbReference type="Gene3D" id="2.40.40.10">
    <property type="entry name" value="RlpA-like domain"/>
    <property type="match status" value="1"/>
</dbReference>
<dbReference type="Pfam" id="PF06725">
    <property type="entry name" value="3D"/>
    <property type="match status" value="1"/>
</dbReference>
<evidence type="ECO:0000313" key="5">
    <source>
        <dbReference type="Proteomes" id="UP000037175"/>
    </source>
</evidence>
<comment type="caution">
    <text evidence="4">The sequence shown here is derived from an EMBL/GenBank/DDBJ whole genome shotgun (WGS) entry which is preliminary data.</text>
</comment>
<dbReference type="GO" id="GO:0019867">
    <property type="term" value="C:outer membrane"/>
    <property type="evidence" value="ECO:0007669"/>
    <property type="project" value="InterPro"/>
</dbReference>
<organism evidence="4 5">
    <name type="scientific">Thermincola ferriacetica</name>
    <dbReference type="NCBI Taxonomy" id="281456"/>
    <lineage>
        <taxon>Bacteria</taxon>
        <taxon>Bacillati</taxon>
        <taxon>Bacillota</taxon>
        <taxon>Clostridia</taxon>
        <taxon>Eubacteriales</taxon>
        <taxon>Thermincolaceae</taxon>
        <taxon>Thermincola</taxon>
    </lineage>
</organism>
<dbReference type="SMART" id="SM01208">
    <property type="entry name" value="G5"/>
    <property type="match status" value="1"/>
</dbReference>
<protein>
    <submittedName>
        <fullName evidence="4">3D domain-containing protein</fullName>
    </submittedName>
</protein>
<dbReference type="Proteomes" id="UP000037175">
    <property type="component" value="Unassembled WGS sequence"/>
</dbReference>